<sequence>MVNRKTRVLVVDDDEVLIEIYKIFLRDFDLLTATNGEEAVRVYRFFKPEVVLMDISMPVMDGVEATREILKVDPSAVIVGVTAFATQRGEELLRAGAKEVIGKPLNRKTLIDVITKYLNSKGQK</sequence>
<dbReference type="Gene3D" id="3.40.50.2300">
    <property type="match status" value="1"/>
</dbReference>
<proteinExistence type="predicted"/>
<dbReference type="EMBL" id="DSYZ01000130">
    <property type="protein sequence ID" value="HGT83455.1"/>
    <property type="molecule type" value="Genomic_DNA"/>
</dbReference>
<protein>
    <submittedName>
        <fullName evidence="3">Response regulator</fullName>
    </submittedName>
</protein>
<dbReference type="AlphaFoldDB" id="A0A7J3M583"/>
<organism evidence="3">
    <name type="scientific">Archaeoglobus fulgidus</name>
    <dbReference type="NCBI Taxonomy" id="2234"/>
    <lineage>
        <taxon>Archaea</taxon>
        <taxon>Methanobacteriati</taxon>
        <taxon>Methanobacteriota</taxon>
        <taxon>Archaeoglobi</taxon>
        <taxon>Archaeoglobales</taxon>
        <taxon>Archaeoglobaceae</taxon>
        <taxon>Archaeoglobus</taxon>
    </lineage>
</organism>
<dbReference type="InterPro" id="IPR052048">
    <property type="entry name" value="ST_Response_Regulator"/>
</dbReference>
<gene>
    <name evidence="3" type="ORF">ENT52_07000</name>
</gene>
<dbReference type="GO" id="GO:0000160">
    <property type="term" value="P:phosphorelay signal transduction system"/>
    <property type="evidence" value="ECO:0007669"/>
    <property type="project" value="InterPro"/>
</dbReference>
<dbReference type="InterPro" id="IPR011006">
    <property type="entry name" value="CheY-like_superfamily"/>
</dbReference>
<feature type="domain" description="Response regulatory" evidence="2">
    <location>
        <begin position="7"/>
        <end position="118"/>
    </location>
</feature>
<dbReference type="Pfam" id="PF00072">
    <property type="entry name" value="Response_reg"/>
    <property type="match status" value="1"/>
</dbReference>
<evidence type="ECO:0000259" key="2">
    <source>
        <dbReference type="PROSITE" id="PS50110"/>
    </source>
</evidence>
<feature type="modified residue" description="4-aspartylphosphate" evidence="1">
    <location>
        <position position="54"/>
    </location>
</feature>
<name>A0A7J3M583_ARCFL</name>
<dbReference type="SMART" id="SM00448">
    <property type="entry name" value="REC"/>
    <property type="match status" value="1"/>
</dbReference>
<dbReference type="PROSITE" id="PS50110">
    <property type="entry name" value="RESPONSE_REGULATORY"/>
    <property type="match status" value="1"/>
</dbReference>
<reference evidence="3" key="1">
    <citation type="journal article" date="2020" name="mSystems">
        <title>Genome- and Community-Level Interaction Insights into Carbon Utilization and Element Cycling Functions of Hydrothermarchaeota in Hydrothermal Sediment.</title>
        <authorList>
            <person name="Zhou Z."/>
            <person name="Liu Y."/>
            <person name="Xu W."/>
            <person name="Pan J."/>
            <person name="Luo Z.H."/>
            <person name="Li M."/>
        </authorList>
    </citation>
    <scope>NUCLEOTIDE SEQUENCE [LARGE SCALE GENOMIC DNA]</scope>
    <source>
        <strain evidence="3">SpSt-587</strain>
    </source>
</reference>
<dbReference type="SUPFAM" id="SSF52172">
    <property type="entry name" value="CheY-like"/>
    <property type="match status" value="1"/>
</dbReference>
<dbReference type="PANTHER" id="PTHR43228">
    <property type="entry name" value="TWO-COMPONENT RESPONSE REGULATOR"/>
    <property type="match status" value="1"/>
</dbReference>
<comment type="caution">
    <text evidence="3">The sequence shown here is derived from an EMBL/GenBank/DDBJ whole genome shotgun (WGS) entry which is preliminary data.</text>
</comment>
<keyword evidence="1" id="KW-0597">Phosphoprotein</keyword>
<accession>A0A7J3M583</accession>
<dbReference type="PANTHER" id="PTHR43228:SF1">
    <property type="entry name" value="TWO-COMPONENT RESPONSE REGULATOR ARR22"/>
    <property type="match status" value="1"/>
</dbReference>
<evidence type="ECO:0000313" key="3">
    <source>
        <dbReference type="EMBL" id="HGT83455.1"/>
    </source>
</evidence>
<evidence type="ECO:0000256" key="1">
    <source>
        <dbReference type="PROSITE-ProRule" id="PRU00169"/>
    </source>
</evidence>
<dbReference type="InterPro" id="IPR001789">
    <property type="entry name" value="Sig_transdc_resp-reg_receiver"/>
</dbReference>